<dbReference type="EMBL" id="ATNM01000097">
    <property type="protein sequence ID" value="EPR68593.1"/>
    <property type="molecule type" value="Genomic_DNA"/>
</dbReference>
<gene>
    <name evidence="1" type="ORF">ADICYQ_2421</name>
</gene>
<comment type="caution">
    <text evidence="1">The sequence shown here is derived from an EMBL/GenBank/DDBJ whole genome shotgun (WGS) entry which is preliminary data.</text>
</comment>
<dbReference type="STRING" id="641524.ADICYQ_2421"/>
<reference evidence="1 2" key="1">
    <citation type="journal article" date="2013" name="Genome Announc.">
        <title>Draft Genome Sequence of Cyclobacterium qasimii Strain M12-11BT, Isolated from Arctic Marine Sediment.</title>
        <authorList>
            <person name="Shivaji S."/>
            <person name="Ara S."/>
            <person name="Singh A."/>
            <person name="Kumar Pinnaka A."/>
        </authorList>
    </citation>
    <scope>NUCLEOTIDE SEQUENCE [LARGE SCALE GENOMIC DNA]</scope>
    <source>
        <strain evidence="1 2">M12-11B</strain>
    </source>
</reference>
<name>S7WX88_9BACT</name>
<evidence type="ECO:0000313" key="1">
    <source>
        <dbReference type="EMBL" id="EPR68593.1"/>
    </source>
</evidence>
<dbReference type="AlphaFoldDB" id="S7WX88"/>
<dbReference type="Proteomes" id="UP000014974">
    <property type="component" value="Unassembled WGS sequence"/>
</dbReference>
<accession>S7WX88</accession>
<protein>
    <submittedName>
        <fullName evidence="1">Uncharacterized protein</fullName>
    </submittedName>
</protein>
<proteinExistence type="predicted"/>
<evidence type="ECO:0000313" key="2">
    <source>
        <dbReference type="Proteomes" id="UP000014974"/>
    </source>
</evidence>
<organism evidence="1 2">
    <name type="scientific">Cyclobacterium qasimii M12-11B</name>
    <dbReference type="NCBI Taxonomy" id="641524"/>
    <lineage>
        <taxon>Bacteria</taxon>
        <taxon>Pseudomonadati</taxon>
        <taxon>Bacteroidota</taxon>
        <taxon>Cytophagia</taxon>
        <taxon>Cytophagales</taxon>
        <taxon>Cyclobacteriaceae</taxon>
        <taxon>Cyclobacterium</taxon>
    </lineage>
</organism>
<sequence>MGFIWVDLKIRNLKSGDKILLGFQNSIYSFSAGKRLANFLCPLVRFEIIEIPKASN</sequence>